<evidence type="ECO:0000313" key="1">
    <source>
        <dbReference type="EMBL" id="RZM78394.1"/>
    </source>
</evidence>
<dbReference type="RefSeq" id="WP_130245498.1">
    <property type="nucleotide sequence ID" value="NZ_PPUZ01000039.1"/>
</dbReference>
<accession>A0A4Q7E7A5</accession>
<dbReference type="InterPro" id="IPR022050">
    <property type="entry name" value="T_hemolysin"/>
</dbReference>
<dbReference type="Pfam" id="PF12261">
    <property type="entry name" value="T_hemolysin"/>
    <property type="match status" value="1"/>
</dbReference>
<proteinExistence type="predicted"/>
<dbReference type="AlphaFoldDB" id="A0A4Q7E7A5"/>
<dbReference type="EMBL" id="PPUZ01000039">
    <property type="protein sequence ID" value="RZM78394.1"/>
    <property type="molecule type" value="Genomic_DNA"/>
</dbReference>
<gene>
    <name evidence="1" type="ORF">C3B51_14550</name>
</gene>
<protein>
    <submittedName>
        <fullName evidence="1">Thermostable hemolysin</fullName>
    </submittedName>
</protein>
<comment type="caution">
    <text evidence="1">The sequence shown here is derived from an EMBL/GenBank/DDBJ whole genome shotgun (WGS) entry which is preliminary data.</text>
</comment>
<organism evidence="1 2">
    <name type="scientific">Pseudoalteromonas rubra</name>
    <dbReference type="NCBI Taxonomy" id="43658"/>
    <lineage>
        <taxon>Bacteria</taxon>
        <taxon>Pseudomonadati</taxon>
        <taxon>Pseudomonadota</taxon>
        <taxon>Gammaproteobacteria</taxon>
        <taxon>Alteromonadales</taxon>
        <taxon>Pseudoalteromonadaceae</taxon>
        <taxon>Pseudoalteromonas</taxon>
    </lineage>
</organism>
<reference evidence="1 2" key="1">
    <citation type="submission" date="2018-01" db="EMBL/GenBank/DDBJ databases">
        <title>Co-occurrence of chitin degradation, pigmentation and bioactivity in marine Pseudoalteromonas.</title>
        <authorList>
            <person name="Paulsen S."/>
            <person name="Gram L."/>
            <person name="Machado H."/>
        </authorList>
    </citation>
    <scope>NUCLEOTIDE SEQUENCE [LARGE SCALE GENOMIC DNA]</scope>
    <source>
        <strain evidence="1 2">S1946</strain>
    </source>
</reference>
<name>A0A4Q7E7A5_9GAMM</name>
<sequence length="224" mass="25237">MTALVQTQGTAISPRQLSWADNHSELRAMLEEDIRSGFRRAFDAEIKHFYPLLSALKLTCGQCCLGLRLAGKHELFVEQYLQQNIEQAIVAHQAGAHLSDQYGRFEIAELGNLVSTHRKASLLHFVIVTQALTAYGIRYLTFSATSQVRALLSLLQVPVHILADAANNIEDAADYGSYYQRQPKVCVVDLLDATQLIRATALFRRYAQDYRSETEYLLEGLRYA</sequence>
<dbReference type="Proteomes" id="UP000292345">
    <property type="component" value="Unassembled WGS sequence"/>
</dbReference>
<evidence type="ECO:0000313" key="2">
    <source>
        <dbReference type="Proteomes" id="UP000292345"/>
    </source>
</evidence>